<dbReference type="HOGENOM" id="CLU_076271_1_0_2"/>
<sequence length="267" mass="29667">MKRRPIGHLGDARERVVAESDHVEGKLAAFDRFERRVRGIDPVETGTAATARVAGGGTVSSRLIAERSGDDRCRRVREGFAETVRPYSVEDVTEAESVVATIGEELGEEVALAVSPGGGGAFTPAIREVVLSAVGDRRSELRAMSAALEREHGSIRTTVDELDAALEAVEALGSRRLYRCGFGELRERHERLARFRERNERLARERQKLVGSTTSHGAATGIRHRTLLEYLYRDLSVDHPVLTAVVDFEKRCLERQRAIRDQLTRRV</sequence>
<keyword evidence="1" id="KW-0175">Coiled coil</keyword>
<evidence type="ECO:0000313" key="3">
    <source>
        <dbReference type="EMBL" id="CCQ37861.1"/>
    </source>
</evidence>
<dbReference type="Pfam" id="PF23921">
    <property type="entry name" value="DUF7260"/>
    <property type="match status" value="1"/>
</dbReference>
<accession>M1XTU0</accession>
<dbReference type="AlphaFoldDB" id="M1XTU0"/>
<evidence type="ECO:0000256" key="1">
    <source>
        <dbReference type="SAM" id="Coils"/>
    </source>
</evidence>
<name>M1XTU0_NATM8</name>
<gene>
    <name evidence="3" type="ordered locus">Nmlp_3747</name>
</gene>
<dbReference type="KEGG" id="nmo:Nmlp_3747"/>
<dbReference type="InterPro" id="IPR055684">
    <property type="entry name" value="DUF7260"/>
</dbReference>
<dbReference type="EMBL" id="HF582854">
    <property type="protein sequence ID" value="CCQ37861.1"/>
    <property type="molecule type" value="Genomic_DNA"/>
</dbReference>
<proteinExistence type="predicted"/>
<feature type="domain" description="DUF7260" evidence="2">
    <location>
        <begin position="8"/>
        <end position="256"/>
    </location>
</feature>
<reference evidence="3 4" key="1">
    <citation type="journal article" date="2013" name="Genome Announc.">
        <title>Genome of the haloarchaeon Natronomonas moolapensis, a neutrophilic member of a previously haloalkaliphilic genus.</title>
        <authorList>
            <person name="Dyall-Smith M.L."/>
            <person name="Pfeiffer F."/>
            <person name="Oberwinkler T."/>
            <person name="Klee K."/>
            <person name="Rampp M."/>
            <person name="Palm P."/>
            <person name="Gross K."/>
            <person name="Schuster S.C."/>
            <person name="Oesterhelt D."/>
        </authorList>
    </citation>
    <scope>NUCLEOTIDE SEQUENCE [LARGE SCALE GENOMIC DNA]</scope>
    <source>
        <strain evidence="4">DSM 18674 / JCM 14361 / 8.8.11</strain>
    </source>
</reference>
<feature type="coiled-coil region" evidence="1">
    <location>
        <begin position="185"/>
        <end position="212"/>
    </location>
</feature>
<evidence type="ECO:0000313" key="4">
    <source>
        <dbReference type="Proteomes" id="UP000011867"/>
    </source>
</evidence>
<dbReference type="RefSeq" id="WP_015410588.1">
    <property type="nucleotide sequence ID" value="NC_020388.1"/>
</dbReference>
<protein>
    <recommendedName>
        <fullName evidence="2">DUF7260 domain-containing protein</fullName>
    </recommendedName>
</protein>
<dbReference type="Proteomes" id="UP000011867">
    <property type="component" value="Chromosome"/>
</dbReference>
<organism evidence="3 4">
    <name type="scientific">Natronomonas moolapensis (strain DSM 18674 / CECT 7526 / JCM 14361 / 8.8.11)</name>
    <dbReference type="NCBI Taxonomy" id="268739"/>
    <lineage>
        <taxon>Archaea</taxon>
        <taxon>Methanobacteriati</taxon>
        <taxon>Methanobacteriota</taxon>
        <taxon>Stenosarchaea group</taxon>
        <taxon>Halobacteria</taxon>
        <taxon>Halobacteriales</taxon>
        <taxon>Natronomonadaceae</taxon>
        <taxon>Natronomonas</taxon>
    </lineage>
</organism>
<keyword evidence="4" id="KW-1185">Reference proteome</keyword>
<evidence type="ECO:0000259" key="2">
    <source>
        <dbReference type="Pfam" id="PF23921"/>
    </source>
</evidence>
<dbReference type="eggNOG" id="arCOG06167">
    <property type="taxonomic scope" value="Archaea"/>
</dbReference>
<dbReference type="GeneID" id="14652044"/>
<dbReference type="STRING" id="268739.Nmlp_3747"/>
<dbReference type="OrthoDB" id="213880at2157"/>